<dbReference type="InterPro" id="IPR001387">
    <property type="entry name" value="Cro/C1-type_HTH"/>
</dbReference>
<evidence type="ECO:0000313" key="4">
    <source>
        <dbReference type="Proteomes" id="UP001165042"/>
    </source>
</evidence>
<dbReference type="CDD" id="cd00093">
    <property type="entry name" value="HTH_XRE"/>
    <property type="match status" value="1"/>
</dbReference>
<feature type="domain" description="HTH cro/C1-type" evidence="2">
    <location>
        <begin position="12"/>
        <end position="68"/>
    </location>
</feature>
<dbReference type="InterPro" id="IPR010982">
    <property type="entry name" value="Lambda_DNA-bd_dom_sf"/>
</dbReference>
<evidence type="ECO:0000256" key="1">
    <source>
        <dbReference type="SAM" id="MobiDB-lite"/>
    </source>
</evidence>
<reference evidence="3" key="1">
    <citation type="submission" date="2023-02" db="EMBL/GenBank/DDBJ databases">
        <title>Actinokineospora globicatena NBRC 15670.</title>
        <authorList>
            <person name="Ichikawa N."/>
            <person name="Sato H."/>
            <person name="Tonouchi N."/>
        </authorList>
    </citation>
    <scope>NUCLEOTIDE SEQUENCE</scope>
    <source>
        <strain evidence="3">NBRC 15670</strain>
    </source>
</reference>
<dbReference type="PROSITE" id="PS50943">
    <property type="entry name" value="HTH_CROC1"/>
    <property type="match status" value="1"/>
</dbReference>
<organism evidence="3 4">
    <name type="scientific">Actinokineospora globicatena</name>
    <dbReference type="NCBI Taxonomy" id="103729"/>
    <lineage>
        <taxon>Bacteria</taxon>
        <taxon>Bacillati</taxon>
        <taxon>Actinomycetota</taxon>
        <taxon>Actinomycetes</taxon>
        <taxon>Pseudonocardiales</taxon>
        <taxon>Pseudonocardiaceae</taxon>
        <taxon>Actinokineospora</taxon>
    </lineage>
</organism>
<dbReference type="AlphaFoldDB" id="A0A9W6QKR2"/>
<dbReference type="SUPFAM" id="SSF47413">
    <property type="entry name" value="lambda repressor-like DNA-binding domains"/>
    <property type="match status" value="1"/>
</dbReference>
<dbReference type="Gene3D" id="1.10.260.40">
    <property type="entry name" value="lambda repressor-like DNA-binding domains"/>
    <property type="match status" value="1"/>
</dbReference>
<evidence type="ECO:0000259" key="2">
    <source>
        <dbReference type="PROSITE" id="PS50943"/>
    </source>
</evidence>
<dbReference type="EMBL" id="BSSD01000001">
    <property type="protein sequence ID" value="GLW90279.1"/>
    <property type="molecule type" value="Genomic_DNA"/>
</dbReference>
<sequence length="237" mass="26168">MPDNWRAVGQAMTQRREQLGLKQHHVAKRSGVSQAIIRELEYNTVERRRSYRTLEALSTALEWPAGHLTAIRATSPTTTSRTPATPIQPDTDPTARHPLPGTPASTSRTLIGEAITNLANALDTHLTTYSLPTPTRVELSVQAKPSDHITLTIESDSFSITAATMLHWANTLLIPQARLTGETTNEIAKLQIYGRLDSANVTLVAHPGADFEELHGRTLTHEQTVLWLHREARGALR</sequence>
<keyword evidence="4" id="KW-1185">Reference proteome</keyword>
<accession>A0A9W6QKR2</accession>
<dbReference type="SMART" id="SM00530">
    <property type="entry name" value="HTH_XRE"/>
    <property type="match status" value="1"/>
</dbReference>
<name>A0A9W6QKR2_9PSEU</name>
<dbReference type="RefSeq" id="WP_285608143.1">
    <property type="nucleotide sequence ID" value="NZ_BSSD01000001.1"/>
</dbReference>
<proteinExistence type="predicted"/>
<feature type="compositionally biased region" description="Low complexity" evidence="1">
    <location>
        <begin position="74"/>
        <end position="87"/>
    </location>
</feature>
<comment type="caution">
    <text evidence="3">The sequence shown here is derived from an EMBL/GenBank/DDBJ whole genome shotgun (WGS) entry which is preliminary data.</text>
</comment>
<protein>
    <recommendedName>
        <fullName evidence="2">HTH cro/C1-type domain-containing protein</fullName>
    </recommendedName>
</protein>
<feature type="region of interest" description="Disordered" evidence="1">
    <location>
        <begin position="74"/>
        <end position="107"/>
    </location>
</feature>
<dbReference type="GO" id="GO:0003677">
    <property type="term" value="F:DNA binding"/>
    <property type="evidence" value="ECO:0007669"/>
    <property type="project" value="InterPro"/>
</dbReference>
<dbReference type="Proteomes" id="UP001165042">
    <property type="component" value="Unassembled WGS sequence"/>
</dbReference>
<dbReference type="Pfam" id="PF01381">
    <property type="entry name" value="HTH_3"/>
    <property type="match status" value="1"/>
</dbReference>
<evidence type="ECO:0000313" key="3">
    <source>
        <dbReference type="EMBL" id="GLW90279.1"/>
    </source>
</evidence>
<gene>
    <name evidence="3" type="ORF">Aglo03_10950</name>
</gene>